<comment type="caution">
    <text evidence="2">The sequence shown here is derived from an EMBL/GenBank/DDBJ whole genome shotgun (WGS) entry which is preliminary data.</text>
</comment>
<dbReference type="AlphaFoldDB" id="A0A3A1TVY8"/>
<evidence type="ECO:0000313" key="2">
    <source>
        <dbReference type="EMBL" id="RIX28423.1"/>
    </source>
</evidence>
<protein>
    <recommendedName>
        <fullName evidence="4">DUF4190 domain-containing protein</fullName>
    </recommendedName>
</protein>
<keyword evidence="1" id="KW-0472">Membrane</keyword>
<reference evidence="3" key="1">
    <citation type="submission" date="2018-09" db="EMBL/GenBank/DDBJ databases">
        <authorList>
            <person name="Kim I."/>
        </authorList>
    </citation>
    <scope>NUCLEOTIDE SEQUENCE [LARGE SCALE GENOMIC DNA]</scope>
    <source>
        <strain evidence="3">DD4a</strain>
    </source>
</reference>
<evidence type="ECO:0000256" key="1">
    <source>
        <dbReference type="SAM" id="Phobius"/>
    </source>
</evidence>
<name>A0A3A1TVY8_9MICO</name>
<feature type="transmembrane region" description="Helical" evidence="1">
    <location>
        <begin position="87"/>
        <end position="112"/>
    </location>
</feature>
<proteinExistence type="predicted"/>
<feature type="transmembrane region" description="Helical" evidence="1">
    <location>
        <begin position="29"/>
        <end position="49"/>
    </location>
</feature>
<keyword evidence="1" id="KW-0812">Transmembrane</keyword>
<keyword evidence="1" id="KW-1133">Transmembrane helix</keyword>
<evidence type="ECO:0008006" key="4">
    <source>
        <dbReference type="Google" id="ProtNLM"/>
    </source>
</evidence>
<organism evidence="2 3">
    <name type="scientific">Amnibacterium setariae</name>
    <dbReference type="NCBI Taxonomy" id="2306585"/>
    <lineage>
        <taxon>Bacteria</taxon>
        <taxon>Bacillati</taxon>
        <taxon>Actinomycetota</taxon>
        <taxon>Actinomycetes</taxon>
        <taxon>Micrococcales</taxon>
        <taxon>Microbacteriaceae</taxon>
        <taxon>Amnibacterium</taxon>
    </lineage>
</organism>
<feature type="transmembrane region" description="Helical" evidence="1">
    <location>
        <begin position="55"/>
        <end position="75"/>
    </location>
</feature>
<dbReference type="RefSeq" id="WP_119482733.1">
    <property type="nucleotide sequence ID" value="NZ_QXTG01000002.1"/>
</dbReference>
<gene>
    <name evidence="2" type="ORF">D1781_13400</name>
</gene>
<dbReference type="EMBL" id="QXTG01000002">
    <property type="protein sequence ID" value="RIX28423.1"/>
    <property type="molecule type" value="Genomic_DNA"/>
</dbReference>
<accession>A0A3A1TVY8</accession>
<evidence type="ECO:0000313" key="3">
    <source>
        <dbReference type="Proteomes" id="UP000265742"/>
    </source>
</evidence>
<sequence>MSYAPGPASNVGSSQVIYQQVVRAPSNGIATAALVLGIVAIVLGVWMVIPFVGLFFAFISFVPAVLGVVFGVLGLRQASRIAVGRGAAITGLVTGGLTLAIGASVTLFWIFALAASAASQSSGA</sequence>
<keyword evidence="3" id="KW-1185">Reference proteome</keyword>
<dbReference type="Proteomes" id="UP000265742">
    <property type="component" value="Unassembled WGS sequence"/>
</dbReference>